<keyword evidence="1" id="KW-0812">Transmembrane</keyword>
<evidence type="ECO:0008006" key="4">
    <source>
        <dbReference type="Google" id="ProtNLM"/>
    </source>
</evidence>
<accession>A0A1J4K2V3</accession>
<feature type="transmembrane region" description="Helical" evidence="1">
    <location>
        <begin position="184"/>
        <end position="208"/>
    </location>
</feature>
<proteinExistence type="predicted"/>
<feature type="transmembrane region" description="Helical" evidence="1">
    <location>
        <begin position="148"/>
        <end position="172"/>
    </location>
</feature>
<dbReference type="Proteomes" id="UP000179807">
    <property type="component" value="Unassembled WGS sequence"/>
</dbReference>
<evidence type="ECO:0000313" key="2">
    <source>
        <dbReference type="EMBL" id="OHT03821.1"/>
    </source>
</evidence>
<feature type="transmembrane region" description="Helical" evidence="1">
    <location>
        <begin position="86"/>
        <end position="104"/>
    </location>
</feature>
<name>A0A1J4K2V3_9EUKA</name>
<feature type="transmembrane region" description="Helical" evidence="1">
    <location>
        <begin position="905"/>
        <end position="926"/>
    </location>
</feature>
<feature type="transmembrane region" description="Helical" evidence="1">
    <location>
        <begin position="56"/>
        <end position="74"/>
    </location>
</feature>
<feature type="transmembrane region" description="Helical" evidence="1">
    <location>
        <begin position="787"/>
        <end position="808"/>
    </location>
</feature>
<evidence type="ECO:0000256" key="1">
    <source>
        <dbReference type="SAM" id="Phobius"/>
    </source>
</evidence>
<dbReference type="GeneID" id="94824847"/>
<feature type="transmembrane region" description="Helical" evidence="1">
    <location>
        <begin position="220"/>
        <end position="242"/>
    </location>
</feature>
<dbReference type="VEuPathDB" id="TrichDB:TRFO_01519"/>
<comment type="caution">
    <text evidence="2">The sequence shown here is derived from an EMBL/GenBank/DDBJ whole genome shotgun (WGS) entry which is preliminary data.</text>
</comment>
<organism evidence="2 3">
    <name type="scientific">Tritrichomonas foetus</name>
    <dbReference type="NCBI Taxonomy" id="1144522"/>
    <lineage>
        <taxon>Eukaryota</taxon>
        <taxon>Metamonada</taxon>
        <taxon>Parabasalia</taxon>
        <taxon>Tritrichomonadida</taxon>
        <taxon>Tritrichomonadidae</taxon>
        <taxon>Tritrichomonas</taxon>
    </lineage>
</organism>
<keyword evidence="1" id="KW-1133">Transmembrane helix</keyword>
<dbReference type="EMBL" id="MLAK01000815">
    <property type="protein sequence ID" value="OHT03821.1"/>
    <property type="molecule type" value="Genomic_DNA"/>
</dbReference>
<sequence length="1525" mass="174657">MISPGERFNAFSTNRLIKKEENLYFGSSQRLVLSPNKHALFLFIHLVNRSITNIPWVFWVSILATFIQIAIAVIQPFAFSHWSEVSGMKSIISVLLIILRYIPFTVSSTITIIIFVVYSILVVFHVILTIINILMLKNKKDTNLLIKIFFFYSYLFLPLFRSSIICIISEMVSMFPRNPTFGNFFLSLFALVILLLQFFMTGFIQLVMGSSPSPNLVNPLAIWGPCAWRSVIFEFYVCFIFMYLEFIRSIENDIYYAIVTIIFIIISVPHAIYQSVRTYYISYSAYEYIGSVLWCTILFSFIHLVVCFAPSLISYIALIAIWAILPIIGFIVMKTITNHRLKKALRSLDQCGLQTTLVDDNPNNIPYYNDDYEDDRMSSSFESLGLKNSTQAIFVARAACVTNHPSFIDLSFLQYCIDRFPKGMFFFVHLAFLVQNQQVYVQQLIDLFLEENKPTFLQTCVIFQILTSIQESSNDLPQFLVREIGKQKLQSMKCQQLLSKFWSSCYKGDVTQMSRHAFTLNKHINELSRTWRLLVLRYPFSTPVLKEYIQYLQSTGTQHKIVEAILKNHPQLNEVNNYNESQEVNMPFLHQAVEDAVDRRPIKSINKVRSALVISISIALLFLIFIIVVGFYFLGRYNVFNEFIYQTEFFVASFTQIPNMHDDVIFAKDSYQPRSAIFNSTNYLENSLNSLLKMMPDNIMWQYSRTMNPLYLEIDKYNATVESDFINSLRLCSYFSRSMSFVPINDSISSLVYKNILDVYDFMDRLMVDTIDGIEKIVNLLEKYAPAYYAANWALLFLVMIPLLYFSIKELKEELTYLFSIYLTIPRSTIMKFMDSAGGKQQDKKNQTLLLSTSFAHHTTTTNIRDDDDNETKGMNVADGFKMLVSDSSANISVLPRMFVFKATAIFFFLCGFIALLSTIGFILFVNFSKNLISCFHTQKVVTQRTALSSIVMHTITSAFQEISPESASIMIELATTLHTALLFKDPSYKLSSEALSDSTIVNTHSSDRCANRSDYSCRSLVSLFDAFTNQAANITEMFINGQTFNPSTNQYQNLREMYNKNLYPLLFEVQNEIFDFTEYEIYFMKIKIVIVLVVCFCVITATFFLFVMPVIREIDQSVESVKLPLKHINPLEITSLQKVLMYIQGESDFKRNGAADKGSESTGGNSILNVLMYPFAIFEDDTSLLFANNAFYSTIGTSRKAVIGLHLADIFASVLPFRKDESHPFNSLIDTVSQLQRGVAPVNVLEIRTELELSSHTSCPVMIRLIGICKTAQQEDEEETKQNLKASSYAIFINNLSHKKALEEKMKYEMEISQKLIDLTIPKGVLRLIKNGDTSEPHQLEDVPIAMFSIKFNGNDEEFEDELMIACSLFMRTANDVSQNFSNLVSKLIHEPPQWFYISGIDSQHQEDINIAITDLCHFALSVIEVYNASSTTNYSLCAYIHIGDLTIIPIPLKLPTIEILGTGFSRIKSLISYPKNGQLICTYEANEIIGTLSSFVSTKEEYEQENVYSIRRGQEPSQLEETF</sequence>
<feature type="transmembrane region" description="Helical" evidence="1">
    <location>
        <begin position="1089"/>
        <end position="1112"/>
    </location>
</feature>
<gene>
    <name evidence="2" type="ORF">TRFO_01519</name>
</gene>
<dbReference type="OrthoDB" id="10577489at2759"/>
<feature type="transmembrane region" description="Helical" evidence="1">
    <location>
        <begin position="610"/>
        <end position="634"/>
    </location>
</feature>
<feature type="transmembrane region" description="Helical" evidence="1">
    <location>
        <begin position="110"/>
        <end position="136"/>
    </location>
</feature>
<feature type="transmembrane region" description="Helical" evidence="1">
    <location>
        <begin position="285"/>
        <end position="306"/>
    </location>
</feature>
<feature type="transmembrane region" description="Helical" evidence="1">
    <location>
        <begin position="254"/>
        <end position="273"/>
    </location>
</feature>
<protein>
    <recommendedName>
        <fullName evidence="4">PAS domain-containing protein</fullName>
    </recommendedName>
</protein>
<feature type="transmembrane region" description="Helical" evidence="1">
    <location>
        <begin position="312"/>
        <end position="333"/>
    </location>
</feature>
<reference evidence="2" key="1">
    <citation type="submission" date="2016-10" db="EMBL/GenBank/DDBJ databases">
        <authorList>
            <person name="Benchimol M."/>
            <person name="Almeida L.G."/>
            <person name="Vasconcelos A.T."/>
            <person name="Perreira-Neves A."/>
            <person name="Rosa I.A."/>
            <person name="Tasca T."/>
            <person name="Bogo M.R."/>
            <person name="de Souza W."/>
        </authorList>
    </citation>
    <scope>NUCLEOTIDE SEQUENCE [LARGE SCALE GENOMIC DNA]</scope>
    <source>
        <strain evidence="2">K</strain>
    </source>
</reference>
<dbReference type="RefSeq" id="XP_068356957.1">
    <property type="nucleotide sequence ID" value="XM_068490143.1"/>
</dbReference>
<evidence type="ECO:0000313" key="3">
    <source>
        <dbReference type="Proteomes" id="UP000179807"/>
    </source>
</evidence>
<keyword evidence="1" id="KW-0472">Membrane</keyword>
<keyword evidence="3" id="KW-1185">Reference proteome</keyword>